<name>X1FA82_9ZZZZ</name>
<dbReference type="EMBL" id="BART01030524">
    <property type="protein sequence ID" value="GAH17668.1"/>
    <property type="molecule type" value="Genomic_DNA"/>
</dbReference>
<sequence>GIFLLEDNNSIFAHDAGNLYQFSIDAVRKALKTGKGNATDIDKHLCSL</sequence>
<comment type="caution">
    <text evidence="1">The sequence shown here is derived from an EMBL/GenBank/DDBJ whole genome shotgun (WGS) entry which is preliminary data.</text>
</comment>
<protein>
    <submittedName>
        <fullName evidence="1">Uncharacterized protein</fullName>
    </submittedName>
</protein>
<reference evidence="1" key="1">
    <citation type="journal article" date="2014" name="Front. Microbiol.">
        <title>High frequency of phylogenetically diverse reductive dehalogenase-homologous genes in deep subseafloor sedimentary metagenomes.</title>
        <authorList>
            <person name="Kawai M."/>
            <person name="Futagami T."/>
            <person name="Toyoda A."/>
            <person name="Takaki Y."/>
            <person name="Nishi S."/>
            <person name="Hori S."/>
            <person name="Arai W."/>
            <person name="Tsubouchi T."/>
            <person name="Morono Y."/>
            <person name="Uchiyama I."/>
            <person name="Ito T."/>
            <person name="Fujiyama A."/>
            <person name="Inagaki F."/>
            <person name="Takami H."/>
        </authorList>
    </citation>
    <scope>NUCLEOTIDE SEQUENCE</scope>
    <source>
        <strain evidence="1">Expedition CK06-06</strain>
    </source>
</reference>
<feature type="non-terminal residue" evidence="1">
    <location>
        <position position="1"/>
    </location>
</feature>
<evidence type="ECO:0000313" key="1">
    <source>
        <dbReference type="EMBL" id="GAH17668.1"/>
    </source>
</evidence>
<accession>X1FA82</accession>
<gene>
    <name evidence="1" type="ORF">S01H4_53267</name>
</gene>
<dbReference type="AlphaFoldDB" id="X1FA82"/>
<organism evidence="1">
    <name type="scientific">marine sediment metagenome</name>
    <dbReference type="NCBI Taxonomy" id="412755"/>
    <lineage>
        <taxon>unclassified sequences</taxon>
        <taxon>metagenomes</taxon>
        <taxon>ecological metagenomes</taxon>
    </lineage>
</organism>
<proteinExistence type="predicted"/>